<dbReference type="AlphaFoldDB" id="A0A8X6LQK4"/>
<proteinExistence type="predicted"/>
<accession>A0A8X6LQK4</accession>
<evidence type="ECO:0000313" key="1">
    <source>
        <dbReference type="EMBL" id="GFR16224.1"/>
    </source>
</evidence>
<dbReference type="Proteomes" id="UP000887116">
    <property type="component" value="Unassembled WGS sequence"/>
</dbReference>
<dbReference type="EMBL" id="BMAO01027359">
    <property type="protein sequence ID" value="GFR16224.1"/>
    <property type="molecule type" value="Genomic_DNA"/>
</dbReference>
<reference evidence="1" key="1">
    <citation type="submission" date="2020-07" db="EMBL/GenBank/DDBJ databases">
        <title>Multicomponent nature underlies the extraordinary mechanical properties of spider dragline silk.</title>
        <authorList>
            <person name="Kono N."/>
            <person name="Nakamura H."/>
            <person name="Mori M."/>
            <person name="Yoshida Y."/>
            <person name="Ohtoshi R."/>
            <person name="Malay A.D."/>
            <person name="Moran D.A.P."/>
            <person name="Tomita M."/>
            <person name="Numata K."/>
            <person name="Arakawa K."/>
        </authorList>
    </citation>
    <scope>NUCLEOTIDE SEQUENCE</scope>
</reference>
<gene>
    <name evidence="1" type="ORF">TNCT_276861</name>
</gene>
<comment type="caution">
    <text evidence="1">The sequence shown here is derived from an EMBL/GenBank/DDBJ whole genome shotgun (WGS) entry which is preliminary data.</text>
</comment>
<feature type="non-terminal residue" evidence="1">
    <location>
        <position position="1"/>
    </location>
</feature>
<protein>
    <submittedName>
        <fullName evidence="1">Uncharacterized protein</fullName>
    </submittedName>
</protein>
<sequence length="41" mass="5068">FGFPPTKYYFVFFSQNFFRQSDNDIPCYPLLFDCHSKHFCY</sequence>
<evidence type="ECO:0000313" key="2">
    <source>
        <dbReference type="Proteomes" id="UP000887116"/>
    </source>
</evidence>
<keyword evidence="2" id="KW-1185">Reference proteome</keyword>
<organism evidence="1 2">
    <name type="scientific">Trichonephila clavata</name>
    <name type="common">Joro spider</name>
    <name type="synonym">Nephila clavata</name>
    <dbReference type="NCBI Taxonomy" id="2740835"/>
    <lineage>
        <taxon>Eukaryota</taxon>
        <taxon>Metazoa</taxon>
        <taxon>Ecdysozoa</taxon>
        <taxon>Arthropoda</taxon>
        <taxon>Chelicerata</taxon>
        <taxon>Arachnida</taxon>
        <taxon>Araneae</taxon>
        <taxon>Araneomorphae</taxon>
        <taxon>Entelegynae</taxon>
        <taxon>Araneoidea</taxon>
        <taxon>Nephilidae</taxon>
        <taxon>Trichonephila</taxon>
    </lineage>
</organism>
<name>A0A8X6LQK4_TRICU</name>